<protein>
    <recommendedName>
        <fullName evidence="5">Phage holin family protein</fullName>
    </recommendedName>
</protein>
<keyword evidence="2" id="KW-0812">Transmembrane</keyword>
<feature type="transmembrane region" description="Helical" evidence="2">
    <location>
        <begin position="90"/>
        <end position="109"/>
    </location>
</feature>
<feature type="compositionally biased region" description="Low complexity" evidence="1">
    <location>
        <begin position="13"/>
        <end position="22"/>
    </location>
</feature>
<dbReference type="KEGG" id="cari:FNU76_15010"/>
<accession>A0A516SHN6</accession>
<dbReference type="AlphaFoldDB" id="A0A516SHN6"/>
<reference evidence="4" key="1">
    <citation type="submission" date="2019-07" db="EMBL/GenBank/DDBJ databases">
        <title>Chitinimonas sp. nov., isolated from Ny-Alesund, arctica soil.</title>
        <authorList>
            <person name="Xu Q."/>
            <person name="Peng F."/>
        </authorList>
    </citation>
    <scope>NUCLEOTIDE SEQUENCE [LARGE SCALE GENOMIC DNA]</scope>
    <source>
        <strain evidence="4">R3-44</strain>
    </source>
</reference>
<keyword evidence="2" id="KW-0472">Membrane</keyword>
<feature type="transmembrane region" description="Helical" evidence="2">
    <location>
        <begin position="51"/>
        <end position="84"/>
    </location>
</feature>
<gene>
    <name evidence="3" type="ORF">FNU76_15010</name>
</gene>
<organism evidence="3 4">
    <name type="scientific">Chitinimonas arctica</name>
    <dbReference type="NCBI Taxonomy" id="2594795"/>
    <lineage>
        <taxon>Bacteria</taxon>
        <taxon>Pseudomonadati</taxon>
        <taxon>Pseudomonadota</taxon>
        <taxon>Betaproteobacteria</taxon>
        <taxon>Neisseriales</taxon>
        <taxon>Chitinibacteraceae</taxon>
        <taxon>Chitinimonas</taxon>
    </lineage>
</organism>
<name>A0A516SHN6_9NEIS</name>
<evidence type="ECO:0000256" key="2">
    <source>
        <dbReference type="SAM" id="Phobius"/>
    </source>
</evidence>
<dbReference type="Proteomes" id="UP000317550">
    <property type="component" value="Chromosome"/>
</dbReference>
<dbReference type="RefSeq" id="WP_144278951.1">
    <property type="nucleotide sequence ID" value="NZ_CP041730.1"/>
</dbReference>
<evidence type="ECO:0000313" key="3">
    <source>
        <dbReference type="EMBL" id="QDQ27558.1"/>
    </source>
</evidence>
<keyword evidence="2" id="KW-1133">Transmembrane helix</keyword>
<feature type="region of interest" description="Disordered" evidence="1">
    <location>
        <begin position="1"/>
        <end position="22"/>
    </location>
</feature>
<evidence type="ECO:0008006" key="5">
    <source>
        <dbReference type="Google" id="ProtNLM"/>
    </source>
</evidence>
<keyword evidence="4" id="KW-1185">Reference proteome</keyword>
<sequence>MSARPDQDAPVRPAEGGSPPLPEAGLALLGEMREMLRDRVRLFSLEARRAGLALAQIILLAVLAAMLVMTAWLALAGGAGILLVQAGAPWGLALLAILLCNLLGAWWMLRRVKTLADYLGFPALARQLGIGDDEK</sequence>
<evidence type="ECO:0000313" key="4">
    <source>
        <dbReference type="Proteomes" id="UP000317550"/>
    </source>
</evidence>
<evidence type="ECO:0000256" key="1">
    <source>
        <dbReference type="SAM" id="MobiDB-lite"/>
    </source>
</evidence>
<dbReference type="EMBL" id="CP041730">
    <property type="protein sequence ID" value="QDQ27558.1"/>
    <property type="molecule type" value="Genomic_DNA"/>
</dbReference>
<proteinExistence type="predicted"/>